<evidence type="ECO:0000256" key="1">
    <source>
        <dbReference type="ARBA" id="ARBA00004141"/>
    </source>
</evidence>
<dbReference type="EMBL" id="JAFEKC020000012">
    <property type="protein sequence ID" value="KAK0511934.1"/>
    <property type="molecule type" value="Genomic_DNA"/>
</dbReference>
<feature type="transmembrane region" description="Helical" evidence="6">
    <location>
        <begin position="451"/>
        <end position="476"/>
    </location>
</feature>
<organism evidence="8 9">
    <name type="scientific">Cladonia borealis</name>
    <dbReference type="NCBI Taxonomy" id="184061"/>
    <lineage>
        <taxon>Eukaryota</taxon>
        <taxon>Fungi</taxon>
        <taxon>Dikarya</taxon>
        <taxon>Ascomycota</taxon>
        <taxon>Pezizomycotina</taxon>
        <taxon>Lecanoromycetes</taxon>
        <taxon>OSLEUM clade</taxon>
        <taxon>Lecanoromycetidae</taxon>
        <taxon>Lecanorales</taxon>
        <taxon>Lecanorineae</taxon>
        <taxon>Cladoniaceae</taxon>
        <taxon>Cladonia</taxon>
    </lineage>
</organism>
<dbReference type="InterPro" id="IPR011701">
    <property type="entry name" value="MFS"/>
</dbReference>
<evidence type="ECO:0000256" key="2">
    <source>
        <dbReference type="ARBA" id="ARBA00022692"/>
    </source>
</evidence>
<evidence type="ECO:0000256" key="5">
    <source>
        <dbReference type="SAM" id="MobiDB-lite"/>
    </source>
</evidence>
<feature type="region of interest" description="Disordered" evidence="5">
    <location>
        <begin position="1"/>
        <end position="66"/>
    </location>
</feature>
<feature type="transmembrane region" description="Helical" evidence="6">
    <location>
        <begin position="273"/>
        <end position="290"/>
    </location>
</feature>
<reference evidence="8" key="1">
    <citation type="submission" date="2023-03" db="EMBL/GenBank/DDBJ databases">
        <title>Complete genome of Cladonia borealis.</title>
        <authorList>
            <person name="Park H."/>
        </authorList>
    </citation>
    <scope>NUCLEOTIDE SEQUENCE</scope>
    <source>
        <strain evidence="8">ANT050790</strain>
    </source>
</reference>
<feature type="transmembrane region" description="Helical" evidence="6">
    <location>
        <begin position="240"/>
        <end position="261"/>
    </location>
</feature>
<evidence type="ECO:0000256" key="3">
    <source>
        <dbReference type="ARBA" id="ARBA00022989"/>
    </source>
</evidence>
<feature type="compositionally biased region" description="Low complexity" evidence="5">
    <location>
        <begin position="52"/>
        <end position="65"/>
    </location>
</feature>
<feature type="domain" description="Major facilitator superfamily (MFS) profile" evidence="7">
    <location>
        <begin position="115"/>
        <end position="544"/>
    </location>
</feature>
<keyword evidence="9" id="KW-1185">Reference proteome</keyword>
<evidence type="ECO:0000256" key="4">
    <source>
        <dbReference type="ARBA" id="ARBA00023136"/>
    </source>
</evidence>
<dbReference type="FunFam" id="1.20.1250.20:FF:000011">
    <property type="entry name" value="MFS multidrug transporter, putative"/>
    <property type="match status" value="1"/>
</dbReference>
<feature type="transmembrane region" description="Helical" evidence="6">
    <location>
        <begin position="483"/>
        <end position="505"/>
    </location>
</feature>
<feature type="transmembrane region" description="Helical" evidence="6">
    <location>
        <begin position="181"/>
        <end position="199"/>
    </location>
</feature>
<name>A0AA39V4Z7_9LECA</name>
<evidence type="ECO:0000313" key="8">
    <source>
        <dbReference type="EMBL" id="KAK0511934.1"/>
    </source>
</evidence>
<feature type="transmembrane region" description="Helical" evidence="6">
    <location>
        <begin position="205"/>
        <end position="228"/>
    </location>
</feature>
<dbReference type="Pfam" id="PF07690">
    <property type="entry name" value="MFS_1"/>
    <property type="match status" value="1"/>
</dbReference>
<evidence type="ECO:0000259" key="7">
    <source>
        <dbReference type="PROSITE" id="PS50850"/>
    </source>
</evidence>
<gene>
    <name evidence="8" type="ORF">JMJ35_005784</name>
</gene>
<dbReference type="PANTHER" id="PTHR23502">
    <property type="entry name" value="MAJOR FACILITATOR SUPERFAMILY"/>
    <property type="match status" value="1"/>
</dbReference>
<dbReference type="PROSITE" id="PS50850">
    <property type="entry name" value="MFS"/>
    <property type="match status" value="1"/>
</dbReference>
<dbReference type="CDD" id="cd17323">
    <property type="entry name" value="MFS_Tpo1_MDR_like"/>
    <property type="match status" value="1"/>
</dbReference>
<dbReference type="AlphaFoldDB" id="A0AA39V4Z7"/>
<evidence type="ECO:0000256" key="6">
    <source>
        <dbReference type="SAM" id="Phobius"/>
    </source>
</evidence>
<feature type="compositionally biased region" description="Basic and acidic residues" evidence="5">
    <location>
        <begin position="36"/>
        <end position="51"/>
    </location>
</feature>
<keyword evidence="3 6" id="KW-1133">Transmembrane helix</keyword>
<sequence>MDPAPRTSGALFQSQSSSKSSQRDADESSQPSTPRELSDLEKAETVEDERNATTTGATRTISTGRVSRIQSMRPRQTFAHPLSHVKTSTDVVVDFDGPDDPYRPINWPYRKKVITTVLYGFTTMGSTWASSVYSPAINQISEQFHVGTEVSLLGLSVLLCGFGLGPLIWAPLSELFGRKPAVLIPYFLAAVFSFGTATAKDIQTIIITRFFAGFFGSAPVTNTGGVLGDIWSPTERGTAIVGYAFAVVGGPVLGPIVGGAVVQSYLRWRWTEYLTGIFMLFILFLDVLVLDESYPARLLVYKARRLRLETGNWALHAKFEEWDVSLKEMAIKFGIRPFQMLLTPICFFVALYASFVYGILYANLAAFPVEFQEERGWNLVVGALPFLALLIGIIIGGAANVFNQSYYNRRFIANGSKPIPEARLPPMMVGSIVFAGGLFMFGWTSDRSIPWILPCIAAALMGFGFFTIFQSALNYLIDTFQRYAASAVAANTFLRSVFAAAFPLFIDPMYHKLGIPWASSVFAFFAVALIPIPYLFFVYGPWLRSRGKYSANMG</sequence>
<feature type="transmembrane region" description="Helical" evidence="6">
    <location>
        <begin position="341"/>
        <end position="360"/>
    </location>
</feature>
<dbReference type="InterPro" id="IPR036259">
    <property type="entry name" value="MFS_trans_sf"/>
</dbReference>
<comment type="caution">
    <text evidence="8">The sequence shown here is derived from an EMBL/GenBank/DDBJ whole genome shotgun (WGS) entry which is preliminary data.</text>
</comment>
<feature type="transmembrane region" description="Helical" evidence="6">
    <location>
        <begin position="517"/>
        <end position="539"/>
    </location>
</feature>
<dbReference type="SUPFAM" id="SSF103473">
    <property type="entry name" value="MFS general substrate transporter"/>
    <property type="match status" value="1"/>
</dbReference>
<feature type="transmembrane region" description="Helical" evidence="6">
    <location>
        <begin position="150"/>
        <end position="169"/>
    </location>
</feature>
<dbReference type="GO" id="GO:0005886">
    <property type="term" value="C:plasma membrane"/>
    <property type="evidence" value="ECO:0007669"/>
    <property type="project" value="TreeGrafter"/>
</dbReference>
<protein>
    <recommendedName>
        <fullName evidence="7">Major facilitator superfamily (MFS) profile domain-containing protein</fullName>
    </recommendedName>
</protein>
<feature type="transmembrane region" description="Helical" evidence="6">
    <location>
        <begin position="380"/>
        <end position="403"/>
    </location>
</feature>
<feature type="transmembrane region" description="Helical" evidence="6">
    <location>
        <begin position="113"/>
        <end position="130"/>
    </location>
</feature>
<keyword evidence="2 6" id="KW-0812">Transmembrane</keyword>
<dbReference type="PANTHER" id="PTHR23502:SF59">
    <property type="entry name" value="MULTIDRUG TRANSPORTER, PUTATIVE (AFU_ORTHOLOGUE AFUA_1G10370)-RELATED"/>
    <property type="match status" value="1"/>
</dbReference>
<evidence type="ECO:0000313" key="9">
    <source>
        <dbReference type="Proteomes" id="UP001166286"/>
    </source>
</evidence>
<accession>A0AA39V4Z7</accession>
<comment type="subcellular location">
    <subcellularLocation>
        <location evidence="1">Membrane</location>
        <topology evidence="1">Multi-pass membrane protein</topology>
    </subcellularLocation>
</comment>
<keyword evidence="4 6" id="KW-0472">Membrane</keyword>
<feature type="transmembrane region" description="Helical" evidence="6">
    <location>
        <begin position="424"/>
        <end position="445"/>
    </location>
</feature>
<dbReference type="GO" id="GO:0022857">
    <property type="term" value="F:transmembrane transporter activity"/>
    <property type="evidence" value="ECO:0007669"/>
    <property type="project" value="InterPro"/>
</dbReference>
<dbReference type="InterPro" id="IPR020846">
    <property type="entry name" value="MFS_dom"/>
</dbReference>
<dbReference type="Gene3D" id="1.20.1250.20">
    <property type="entry name" value="MFS general substrate transporter like domains"/>
    <property type="match status" value="1"/>
</dbReference>
<dbReference type="Proteomes" id="UP001166286">
    <property type="component" value="Unassembled WGS sequence"/>
</dbReference>
<proteinExistence type="predicted"/>